<keyword evidence="3" id="KW-0325">Glycoprotein</keyword>
<dbReference type="InterPro" id="IPR032104">
    <property type="entry name" value="Spaetzle"/>
</dbReference>
<sequence length="173" mass="19656">MANVVTCRHRGFVTSGSTDAVKTTGVAKATIYNYHLGLENKCVQKLCEMLNMFVIHFILIKTCECYLHCGHHWDVVPRVDACESSIEIVTPYWASNSAGRIRAIVNTANLQQAIQQEVCQSLQTQKCKGECSCEQRYKWHRLLAFDPDDDCKGLFMDWFLFASCCLCRCSTIK</sequence>
<evidence type="ECO:0000256" key="1">
    <source>
        <dbReference type="ARBA" id="ARBA00022729"/>
    </source>
</evidence>
<dbReference type="Pfam" id="PF16077">
    <property type="entry name" value="Spaetzle"/>
    <property type="match status" value="1"/>
</dbReference>
<feature type="domain" description="Spaetzle" evidence="4">
    <location>
        <begin position="81"/>
        <end position="169"/>
    </location>
</feature>
<dbReference type="InterPro" id="IPR052444">
    <property type="entry name" value="Spz/Toll_ligand-like"/>
</dbReference>
<dbReference type="EMBL" id="CP092870">
    <property type="protein sequence ID" value="UYV71506.1"/>
    <property type="molecule type" value="Genomic_DNA"/>
</dbReference>
<accession>A0ABY6KTK6</accession>
<organism evidence="5 6">
    <name type="scientific">Cordylochernes scorpioides</name>
    <dbReference type="NCBI Taxonomy" id="51811"/>
    <lineage>
        <taxon>Eukaryota</taxon>
        <taxon>Metazoa</taxon>
        <taxon>Ecdysozoa</taxon>
        <taxon>Arthropoda</taxon>
        <taxon>Chelicerata</taxon>
        <taxon>Arachnida</taxon>
        <taxon>Pseudoscorpiones</taxon>
        <taxon>Cheliferoidea</taxon>
        <taxon>Chernetidae</taxon>
        <taxon>Cordylochernes</taxon>
    </lineage>
</organism>
<dbReference type="PANTHER" id="PTHR23199">
    <property type="entry name" value="NEUROTROPHIN 1-RELATED"/>
    <property type="match status" value="1"/>
</dbReference>
<dbReference type="Gene3D" id="2.10.90.10">
    <property type="entry name" value="Cystine-knot cytokines"/>
    <property type="match status" value="1"/>
</dbReference>
<evidence type="ECO:0000256" key="2">
    <source>
        <dbReference type="ARBA" id="ARBA00023157"/>
    </source>
</evidence>
<proteinExistence type="predicted"/>
<evidence type="ECO:0000313" key="6">
    <source>
        <dbReference type="Proteomes" id="UP001235939"/>
    </source>
</evidence>
<evidence type="ECO:0000259" key="4">
    <source>
        <dbReference type="Pfam" id="PF16077"/>
    </source>
</evidence>
<dbReference type="PANTHER" id="PTHR23199:SF13">
    <property type="entry name" value="PROTEIN SPAETZLE 3"/>
    <property type="match status" value="1"/>
</dbReference>
<keyword evidence="1" id="KW-0732">Signal</keyword>
<gene>
    <name evidence="5" type="ORF">LAZ67_8003547</name>
</gene>
<protein>
    <submittedName>
        <fullName evidence="5">Spaetzle</fullName>
    </submittedName>
</protein>
<evidence type="ECO:0000256" key="3">
    <source>
        <dbReference type="ARBA" id="ARBA00023180"/>
    </source>
</evidence>
<reference evidence="5 6" key="1">
    <citation type="submission" date="2022-01" db="EMBL/GenBank/DDBJ databases">
        <title>A chromosomal length assembly of Cordylochernes scorpioides.</title>
        <authorList>
            <person name="Zeh D."/>
            <person name="Zeh J."/>
        </authorList>
    </citation>
    <scope>NUCLEOTIDE SEQUENCE [LARGE SCALE GENOMIC DNA]</scope>
    <source>
        <strain evidence="5">IN4F17</strain>
        <tissue evidence="5">Whole Body</tissue>
    </source>
</reference>
<keyword evidence="2" id="KW-1015">Disulfide bond</keyword>
<keyword evidence="6" id="KW-1185">Reference proteome</keyword>
<dbReference type="Proteomes" id="UP001235939">
    <property type="component" value="Chromosome 08"/>
</dbReference>
<dbReference type="SUPFAM" id="SSF57501">
    <property type="entry name" value="Cystine-knot cytokines"/>
    <property type="match status" value="1"/>
</dbReference>
<name>A0ABY6KTK6_9ARAC</name>
<dbReference type="InterPro" id="IPR029034">
    <property type="entry name" value="Cystine-knot_cytokine"/>
</dbReference>
<evidence type="ECO:0000313" key="5">
    <source>
        <dbReference type="EMBL" id="UYV71506.1"/>
    </source>
</evidence>